<organism evidence="2 3">
    <name type="scientific">Streptomyces bikiniensis</name>
    <dbReference type="NCBI Taxonomy" id="1896"/>
    <lineage>
        <taxon>Bacteria</taxon>
        <taxon>Bacillati</taxon>
        <taxon>Actinomycetota</taxon>
        <taxon>Actinomycetes</taxon>
        <taxon>Kitasatosporales</taxon>
        <taxon>Streptomycetaceae</taxon>
        <taxon>Streptomyces</taxon>
    </lineage>
</organism>
<reference evidence="2 3" key="1">
    <citation type="submission" date="2024-10" db="EMBL/GenBank/DDBJ databases">
        <title>The Natural Products Discovery Center: Release of the First 8490 Sequenced Strains for Exploring Actinobacteria Biosynthetic Diversity.</title>
        <authorList>
            <person name="Kalkreuter E."/>
            <person name="Kautsar S.A."/>
            <person name="Yang D."/>
            <person name="Bader C.D."/>
            <person name="Teijaro C.N."/>
            <person name="Fluegel L."/>
            <person name="Davis C.M."/>
            <person name="Simpson J.R."/>
            <person name="Lauterbach L."/>
            <person name="Steele A.D."/>
            <person name="Gui C."/>
            <person name="Meng S."/>
            <person name="Li G."/>
            <person name="Viehrig K."/>
            <person name="Ye F."/>
            <person name="Su P."/>
            <person name="Kiefer A.F."/>
            <person name="Nichols A."/>
            <person name="Cepeda A.J."/>
            <person name="Yan W."/>
            <person name="Fan B."/>
            <person name="Jiang Y."/>
            <person name="Adhikari A."/>
            <person name="Zheng C.-J."/>
            <person name="Schuster L."/>
            <person name="Cowan T.M."/>
            <person name="Smanski M.J."/>
            <person name="Chevrette M.G."/>
            <person name="De Carvalho L.P.S."/>
            <person name="Shen B."/>
        </authorList>
    </citation>
    <scope>NUCLEOTIDE SEQUENCE [LARGE SCALE GENOMIC DNA]</scope>
    <source>
        <strain evidence="2 3">NPDC053346</strain>
    </source>
</reference>
<sequence>MLVEALTALAASAGGALVQAMATDAWGTCRERAARLLGRGEPQEVARQEARLERARAELAEVVADRPEDGERAEARQAAAWQTRFEDLLEDSPEQEQRLRELVAFLQEQTPTVNAAAAQVTVHASASGQAQQAVQGQGTQHNTFQAPR</sequence>
<protein>
    <submittedName>
        <fullName evidence="2">Uncharacterized protein</fullName>
    </submittedName>
</protein>
<evidence type="ECO:0000313" key="3">
    <source>
        <dbReference type="Proteomes" id="UP001614391"/>
    </source>
</evidence>
<name>A0ABW8CXD3_STRBI</name>
<evidence type="ECO:0000256" key="1">
    <source>
        <dbReference type="SAM" id="MobiDB-lite"/>
    </source>
</evidence>
<gene>
    <name evidence="2" type="ORF">ACIGW0_23055</name>
</gene>
<feature type="region of interest" description="Disordered" evidence="1">
    <location>
        <begin position="126"/>
        <end position="148"/>
    </location>
</feature>
<keyword evidence="3" id="KW-1185">Reference proteome</keyword>
<dbReference type="EMBL" id="JBITYT010000010">
    <property type="protein sequence ID" value="MFI9122247.1"/>
    <property type="molecule type" value="Genomic_DNA"/>
</dbReference>
<dbReference type="RefSeq" id="WP_399617822.1">
    <property type="nucleotide sequence ID" value="NZ_JBITYT010000010.1"/>
</dbReference>
<evidence type="ECO:0000313" key="2">
    <source>
        <dbReference type="EMBL" id="MFI9122247.1"/>
    </source>
</evidence>
<comment type="caution">
    <text evidence="2">The sequence shown here is derived from an EMBL/GenBank/DDBJ whole genome shotgun (WGS) entry which is preliminary data.</text>
</comment>
<accession>A0ABW8CXD3</accession>
<dbReference type="Proteomes" id="UP001614391">
    <property type="component" value="Unassembled WGS sequence"/>
</dbReference>
<feature type="compositionally biased region" description="Low complexity" evidence="1">
    <location>
        <begin position="126"/>
        <end position="141"/>
    </location>
</feature>
<proteinExistence type="predicted"/>